<reference evidence="1" key="1">
    <citation type="journal article" date="2013" name="BMC Genomics">
        <title>Unscrambling butterfly oogenesis.</title>
        <authorList>
            <person name="Carter J.M."/>
            <person name="Baker S.C."/>
            <person name="Pink R."/>
            <person name="Carter D.R."/>
            <person name="Collins A."/>
            <person name="Tomlin J."/>
            <person name="Gibbs M."/>
            <person name="Breuker C.J."/>
        </authorList>
    </citation>
    <scope>NUCLEOTIDE SEQUENCE</scope>
    <source>
        <tissue evidence="1">Ovary</tissue>
    </source>
</reference>
<protein>
    <submittedName>
        <fullName evidence="1">Uncharacterized protein</fullName>
    </submittedName>
</protein>
<name>S4NWG3_9NEOP</name>
<reference evidence="1" key="2">
    <citation type="submission" date="2013-05" db="EMBL/GenBank/DDBJ databases">
        <authorList>
            <person name="Carter J.-M."/>
            <person name="Baker S.C."/>
            <person name="Pink R."/>
            <person name="Carter D.R.F."/>
            <person name="Collins A."/>
            <person name="Tomlin J."/>
            <person name="Gibbs M."/>
            <person name="Breuker C.J."/>
        </authorList>
    </citation>
    <scope>NUCLEOTIDE SEQUENCE</scope>
    <source>
        <tissue evidence="1">Ovary</tissue>
    </source>
</reference>
<evidence type="ECO:0000313" key="1">
    <source>
        <dbReference type="EMBL" id="JAA77890.1"/>
    </source>
</evidence>
<accession>S4NWG3</accession>
<proteinExistence type="predicted"/>
<sequence>LNILFLKTIDKTQFSHYNIKIIKSDSSNNIYNSLFCIFFVLNGAILEFKVPSIRYRKFLSINHGVQPSKTHLKTEFWDTTIGVLFTWHNLQM</sequence>
<dbReference type="EMBL" id="GAIX01014670">
    <property type="protein sequence ID" value="JAA77890.1"/>
    <property type="molecule type" value="Transcribed_RNA"/>
</dbReference>
<dbReference type="AlphaFoldDB" id="S4NWG3"/>
<feature type="non-terminal residue" evidence="1">
    <location>
        <position position="1"/>
    </location>
</feature>
<organism evidence="1">
    <name type="scientific">Pararge aegeria</name>
    <name type="common">speckled wood butterfly</name>
    <dbReference type="NCBI Taxonomy" id="116150"/>
    <lineage>
        <taxon>Eukaryota</taxon>
        <taxon>Metazoa</taxon>
        <taxon>Ecdysozoa</taxon>
        <taxon>Arthropoda</taxon>
        <taxon>Hexapoda</taxon>
        <taxon>Insecta</taxon>
        <taxon>Pterygota</taxon>
        <taxon>Neoptera</taxon>
        <taxon>Endopterygota</taxon>
        <taxon>Lepidoptera</taxon>
        <taxon>Glossata</taxon>
        <taxon>Ditrysia</taxon>
        <taxon>Papilionoidea</taxon>
        <taxon>Nymphalidae</taxon>
        <taxon>Satyrinae</taxon>
        <taxon>Satyrini</taxon>
        <taxon>Parargina</taxon>
        <taxon>Pararge</taxon>
    </lineage>
</organism>